<evidence type="ECO:0000256" key="1">
    <source>
        <dbReference type="SAM" id="MobiDB-lite"/>
    </source>
</evidence>
<proteinExistence type="predicted"/>
<organism evidence="3 4">
    <name type="scientific">Candidatus Reidiella endopervernicosa</name>
    <dbReference type="NCBI Taxonomy" id="2738883"/>
    <lineage>
        <taxon>Bacteria</taxon>
        <taxon>Pseudomonadati</taxon>
        <taxon>Pseudomonadota</taxon>
        <taxon>Gammaproteobacteria</taxon>
        <taxon>Candidatus Reidiella</taxon>
    </lineage>
</organism>
<feature type="region of interest" description="Disordered" evidence="1">
    <location>
        <begin position="134"/>
        <end position="155"/>
    </location>
</feature>
<evidence type="ECO:0000259" key="2">
    <source>
        <dbReference type="Pfam" id="PF00158"/>
    </source>
</evidence>
<gene>
    <name evidence="3" type="ORF">HUE57_14485</name>
</gene>
<name>A0A6N0HYC3_9GAMM</name>
<feature type="domain" description="Sigma-54 factor interaction" evidence="2">
    <location>
        <begin position="43"/>
        <end position="99"/>
    </location>
</feature>
<dbReference type="AlphaFoldDB" id="A0A6N0HYC3"/>
<keyword evidence="4" id="KW-1185">Reference proteome</keyword>
<dbReference type="KEGG" id="rev:HUE57_14485"/>
<dbReference type="InterPro" id="IPR027417">
    <property type="entry name" value="P-loop_NTPase"/>
</dbReference>
<accession>A0A6N0HYC3</accession>
<dbReference type="GO" id="GO:0005524">
    <property type="term" value="F:ATP binding"/>
    <property type="evidence" value="ECO:0007669"/>
    <property type="project" value="InterPro"/>
</dbReference>
<protein>
    <submittedName>
        <fullName evidence="3">Sigma 54-interacting transcriptional regulator</fullName>
    </submittedName>
</protein>
<dbReference type="Pfam" id="PF00158">
    <property type="entry name" value="Sigma54_activat"/>
    <property type="match status" value="1"/>
</dbReference>
<evidence type="ECO:0000313" key="4">
    <source>
        <dbReference type="Proteomes" id="UP000509658"/>
    </source>
</evidence>
<sequence>MSSDALQHPEAFSDIVTESAACGRPSTIWKRSLTRGAGIDFRETGVGKELIAHAAHRLSKRPGELVAVNLADSTMSPFQIRCLVTKGAFTGANQERKGSSARRRVEHSFSMRLAIWNPPRRSNCYACYKRDSTTHSVQIPPSPWMSQSSLRPIAT</sequence>
<dbReference type="Proteomes" id="UP000509658">
    <property type="component" value="Chromosome"/>
</dbReference>
<reference evidence="3 4" key="1">
    <citation type="submission" date="2020-05" db="EMBL/GenBank/DDBJ databases">
        <title>Horizontal transmission and recombination maintain forever young bacterial symbiont genomes.</title>
        <authorList>
            <person name="Russell S.L."/>
            <person name="Pepper-Tunick E."/>
            <person name="Svedberg J."/>
            <person name="Byrne A."/>
            <person name="Ruelas Castillo J."/>
            <person name="Vollmers C."/>
            <person name="Beinart R.A."/>
            <person name="Corbett-Detig R."/>
        </authorList>
    </citation>
    <scope>NUCLEOTIDE SEQUENCE [LARGE SCALE GENOMIC DNA]</scope>
    <source>
        <strain evidence="3">Santa_Monica_outfall</strain>
    </source>
</reference>
<dbReference type="GO" id="GO:0006355">
    <property type="term" value="P:regulation of DNA-templated transcription"/>
    <property type="evidence" value="ECO:0007669"/>
    <property type="project" value="InterPro"/>
</dbReference>
<dbReference type="Gene3D" id="3.40.50.300">
    <property type="entry name" value="P-loop containing nucleotide triphosphate hydrolases"/>
    <property type="match status" value="1"/>
</dbReference>
<dbReference type="InterPro" id="IPR002078">
    <property type="entry name" value="Sigma_54_int"/>
</dbReference>
<evidence type="ECO:0000313" key="3">
    <source>
        <dbReference type="EMBL" id="QKQ27352.1"/>
    </source>
</evidence>
<dbReference type="EMBL" id="CP054491">
    <property type="protein sequence ID" value="QKQ27352.1"/>
    <property type="molecule type" value="Genomic_DNA"/>
</dbReference>